<gene>
    <name evidence="12" type="primary">LOC108672710</name>
</gene>
<dbReference type="SUPFAM" id="SSF54427">
    <property type="entry name" value="NTF2-like"/>
    <property type="match status" value="1"/>
</dbReference>
<reference evidence="12" key="1">
    <citation type="submission" date="2025-08" db="UniProtKB">
        <authorList>
            <consortium name="RefSeq"/>
        </authorList>
    </citation>
    <scope>IDENTIFICATION</scope>
    <source>
        <tissue evidence="12">Whole organism</tissue>
    </source>
</reference>
<evidence type="ECO:0000256" key="5">
    <source>
        <dbReference type="ARBA" id="ARBA00023274"/>
    </source>
</evidence>
<dbReference type="OrthoDB" id="19619at2759"/>
<dbReference type="Pfam" id="PF04280">
    <property type="entry name" value="Tim44"/>
    <property type="match status" value="1"/>
</dbReference>
<name>A0A8B7NQD2_HYAAZ</name>
<evidence type="ECO:0000313" key="12">
    <source>
        <dbReference type="RefSeq" id="XP_018015917.1"/>
    </source>
</evidence>
<organism evidence="11 12">
    <name type="scientific">Hyalella azteca</name>
    <name type="common">Amphipod</name>
    <dbReference type="NCBI Taxonomy" id="294128"/>
    <lineage>
        <taxon>Eukaryota</taxon>
        <taxon>Metazoa</taxon>
        <taxon>Ecdysozoa</taxon>
        <taxon>Arthropoda</taxon>
        <taxon>Crustacea</taxon>
        <taxon>Multicrustacea</taxon>
        <taxon>Malacostraca</taxon>
        <taxon>Eumalacostraca</taxon>
        <taxon>Peracarida</taxon>
        <taxon>Amphipoda</taxon>
        <taxon>Senticaudata</taxon>
        <taxon>Talitrida</taxon>
        <taxon>Talitroidea</taxon>
        <taxon>Hyalellidae</taxon>
        <taxon>Hyalella</taxon>
    </lineage>
</organism>
<dbReference type="CTD" id="84311"/>
<dbReference type="RefSeq" id="XP_018015917.1">
    <property type="nucleotide sequence ID" value="XM_018160428.1"/>
</dbReference>
<dbReference type="GO" id="GO:0005840">
    <property type="term" value="C:ribosome"/>
    <property type="evidence" value="ECO:0007669"/>
    <property type="project" value="UniProtKB-KW"/>
</dbReference>
<feature type="compositionally biased region" description="Basic and acidic residues" evidence="9">
    <location>
        <begin position="330"/>
        <end position="340"/>
    </location>
</feature>
<feature type="compositionally biased region" description="Acidic residues" evidence="9">
    <location>
        <begin position="320"/>
        <end position="329"/>
    </location>
</feature>
<dbReference type="PANTHER" id="PTHR28554">
    <property type="entry name" value="39S RIBOSOMAL PROTEIN L45, MITOCHONDRIAL"/>
    <property type="match status" value="1"/>
</dbReference>
<dbReference type="InterPro" id="IPR032710">
    <property type="entry name" value="NTF2-like_dom_sf"/>
</dbReference>
<evidence type="ECO:0000256" key="6">
    <source>
        <dbReference type="ARBA" id="ARBA00038073"/>
    </source>
</evidence>
<dbReference type="Gene3D" id="3.10.450.240">
    <property type="match status" value="1"/>
</dbReference>
<dbReference type="Proteomes" id="UP000694843">
    <property type="component" value="Unplaced"/>
</dbReference>
<evidence type="ECO:0000256" key="2">
    <source>
        <dbReference type="ARBA" id="ARBA00022946"/>
    </source>
</evidence>
<evidence type="ECO:0000313" key="11">
    <source>
        <dbReference type="Proteomes" id="UP000694843"/>
    </source>
</evidence>
<dbReference type="PANTHER" id="PTHR28554:SF1">
    <property type="entry name" value="LARGE RIBOSOMAL SUBUNIT PROTEIN ML45"/>
    <property type="match status" value="1"/>
</dbReference>
<keyword evidence="5" id="KW-0687">Ribonucleoprotein</keyword>
<comment type="similarity">
    <text evidence="6">Belongs to the mitochondrion-specific ribosomal protein mL45 family.</text>
</comment>
<keyword evidence="4" id="KW-0496">Mitochondrion</keyword>
<comment type="subcellular location">
    <subcellularLocation>
        <location evidence="1">Mitochondrion</location>
    </subcellularLocation>
</comment>
<accession>A0A8B7NQD2</accession>
<evidence type="ECO:0000256" key="3">
    <source>
        <dbReference type="ARBA" id="ARBA00022980"/>
    </source>
</evidence>
<dbReference type="InterPro" id="IPR007379">
    <property type="entry name" value="Tim44-like_dom"/>
</dbReference>
<dbReference type="FunFam" id="3.10.450.240:FF:000003">
    <property type="entry name" value="39S ribosomal protein L45, mitochondrial"/>
    <property type="match status" value="1"/>
</dbReference>
<dbReference type="KEGG" id="hazt:108672710"/>
<dbReference type="GO" id="GO:1990904">
    <property type="term" value="C:ribonucleoprotein complex"/>
    <property type="evidence" value="ECO:0007669"/>
    <property type="project" value="UniProtKB-KW"/>
</dbReference>
<dbReference type="GO" id="GO:0005739">
    <property type="term" value="C:mitochondrion"/>
    <property type="evidence" value="ECO:0007669"/>
    <property type="project" value="UniProtKB-SubCell"/>
</dbReference>
<evidence type="ECO:0000256" key="9">
    <source>
        <dbReference type="SAM" id="MobiDB-lite"/>
    </source>
</evidence>
<evidence type="ECO:0000259" key="10">
    <source>
        <dbReference type="SMART" id="SM00978"/>
    </source>
</evidence>
<evidence type="ECO:0000256" key="4">
    <source>
        <dbReference type="ARBA" id="ARBA00023128"/>
    </source>
</evidence>
<evidence type="ECO:0000256" key="1">
    <source>
        <dbReference type="ARBA" id="ARBA00004173"/>
    </source>
</evidence>
<evidence type="ECO:0000256" key="8">
    <source>
        <dbReference type="ARBA" id="ARBA00043031"/>
    </source>
</evidence>
<dbReference type="AlphaFoldDB" id="A0A8B7NQD2"/>
<keyword evidence="11" id="KW-1185">Reference proteome</keyword>
<protein>
    <recommendedName>
        <fullName evidence="7">Large ribosomal subunit protein mL45</fullName>
    </recommendedName>
    <alternativeName>
        <fullName evidence="8">39S ribosomal protein L45, mitochondrial</fullName>
    </alternativeName>
</protein>
<proteinExistence type="inferred from homology"/>
<feature type="region of interest" description="Disordered" evidence="9">
    <location>
        <begin position="319"/>
        <end position="340"/>
    </location>
</feature>
<dbReference type="SMART" id="SM00978">
    <property type="entry name" value="Tim44"/>
    <property type="match status" value="1"/>
</dbReference>
<feature type="domain" description="Tim44-like" evidence="10">
    <location>
        <begin position="153"/>
        <end position="301"/>
    </location>
</feature>
<dbReference type="GeneID" id="108672710"/>
<sequence length="340" mass="39793">MLPSRGVQGLLAAASALRSCTDVSLVRPTQQVMSFYTKDIYVKPGTAHRKTQHFKRKHWNPLYRKERADRIMKVDLIDYHEKNDELTPQEIRMKMKQRGLHPFRPWNERPINISCTPSVFEPYVPPEYDGKLSIASKDGAKQKFEFMEKKSKTYIAIRKVGNYDEDFDIKMFVDEAQDIYIKAHKAIADEDEDLLHDLVTERAFPLVTHETKNKTIRWEFIETIEKPRAVHARVTEVIDKDNLFAQITVRMHTKQTLAVYDRFGRLMHGSEVIAKDVLEYVVFEKHISNTNGTWRMHDKIIPDWLPKRPAGIRTVREPLEEAEPFTEEEREIKKETASAV</sequence>
<keyword evidence="2" id="KW-0809">Transit peptide</keyword>
<dbReference type="InterPro" id="IPR051975">
    <property type="entry name" value="mtLSU_mL45"/>
</dbReference>
<keyword evidence="3 12" id="KW-0689">Ribosomal protein</keyword>
<dbReference type="OMA" id="HTHMAAK"/>
<evidence type="ECO:0000256" key="7">
    <source>
        <dbReference type="ARBA" id="ARBA00039448"/>
    </source>
</evidence>